<feature type="region of interest" description="Disordered" evidence="1">
    <location>
        <begin position="1"/>
        <end position="92"/>
    </location>
</feature>
<reference evidence="2" key="1">
    <citation type="journal article" date="2008" name="BMC Genomics">
        <title>A conifer genomics resource of 200,000 spruce (Picea spp.) ESTs and 6,464 high-quality, sequence-finished full-length cDNAs for Sitka spruce (Picea sitchensis).</title>
        <authorList>
            <person name="Ralph S.G."/>
            <person name="Chun H.J."/>
            <person name="Kolosova N."/>
            <person name="Cooper D."/>
            <person name="Oddy C."/>
            <person name="Ritland C.E."/>
            <person name="Kirkpatrick R."/>
            <person name="Moore R."/>
            <person name="Barber S."/>
            <person name="Holt R.A."/>
            <person name="Jones S.J."/>
            <person name="Marra M.A."/>
            <person name="Douglas C.J."/>
            <person name="Ritland K."/>
            <person name="Bohlmann J."/>
        </authorList>
    </citation>
    <scope>NUCLEOTIDE SEQUENCE</scope>
    <source>
        <tissue evidence="2">Green portion of the leader tissue</tissue>
    </source>
</reference>
<feature type="compositionally biased region" description="Basic and acidic residues" evidence="1">
    <location>
        <begin position="61"/>
        <end position="77"/>
    </location>
</feature>
<protein>
    <submittedName>
        <fullName evidence="2">Uncharacterized protein</fullName>
    </submittedName>
</protein>
<sequence length="92" mass="8972">MGGLGGMGGMGGLGGMGGMDFSSMGGGGMGGMDFSGMGGGGMDFSGMGGGDEADSDDEDQEPPKEDSLEAKTLKIEPEDSNPESTVEVPAKV</sequence>
<proteinExistence type="evidence at transcript level"/>
<dbReference type="AlphaFoldDB" id="A9NWF0"/>
<evidence type="ECO:0000313" key="2">
    <source>
        <dbReference type="EMBL" id="ABK24961.1"/>
    </source>
</evidence>
<feature type="compositionally biased region" description="Acidic residues" evidence="1">
    <location>
        <begin position="51"/>
        <end position="60"/>
    </location>
</feature>
<organism evidence="2">
    <name type="scientific">Picea sitchensis</name>
    <name type="common">Sitka spruce</name>
    <name type="synonym">Pinus sitchensis</name>
    <dbReference type="NCBI Taxonomy" id="3332"/>
    <lineage>
        <taxon>Eukaryota</taxon>
        <taxon>Viridiplantae</taxon>
        <taxon>Streptophyta</taxon>
        <taxon>Embryophyta</taxon>
        <taxon>Tracheophyta</taxon>
        <taxon>Spermatophyta</taxon>
        <taxon>Pinopsida</taxon>
        <taxon>Pinidae</taxon>
        <taxon>Conifers I</taxon>
        <taxon>Pinales</taxon>
        <taxon>Pinaceae</taxon>
        <taxon>Picea</taxon>
    </lineage>
</organism>
<evidence type="ECO:0000256" key="1">
    <source>
        <dbReference type="SAM" id="MobiDB-lite"/>
    </source>
</evidence>
<dbReference type="EMBL" id="EF085662">
    <property type="protein sequence ID" value="ABK24961.1"/>
    <property type="molecule type" value="mRNA"/>
</dbReference>
<accession>A9NWF0</accession>
<feature type="compositionally biased region" description="Gly residues" evidence="1">
    <location>
        <begin position="1"/>
        <end position="50"/>
    </location>
</feature>
<name>A9NWF0_PICSI</name>